<evidence type="ECO:0000313" key="7">
    <source>
        <dbReference type="EMBL" id="CAK9323715.1"/>
    </source>
</evidence>
<dbReference type="PANTHER" id="PTHR13935:SF63">
    <property type="entry name" value="BHLH DOMAIN-CONTAINING PROTEIN"/>
    <property type="match status" value="1"/>
</dbReference>
<comment type="subcellular location">
    <subcellularLocation>
        <location evidence="1">Nucleus</location>
    </subcellularLocation>
</comment>
<dbReference type="InterPro" id="IPR011598">
    <property type="entry name" value="bHLH_dom"/>
</dbReference>
<keyword evidence="3" id="KW-0804">Transcription</keyword>
<accession>A0ABP0YT69</accession>
<evidence type="ECO:0000256" key="3">
    <source>
        <dbReference type="ARBA" id="ARBA00023163"/>
    </source>
</evidence>
<dbReference type="PROSITE" id="PS50888">
    <property type="entry name" value="BHLH"/>
    <property type="match status" value="1"/>
</dbReference>
<evidence type="ECO:0000256" key="2">
    <source>
        <dbReference type="ARBA" id="ARBA00023015"/>
    </source>
</evidence>
<evidence type="ECO:0000256" key="1">
    <source>
        <dbReference type="ARBA" id="ARBA00004123"/>
    </source>
</evidence>
<dbReference type="Pfam" id="PF00010">
    <property type="entry name" value="HLH"/>
    <property type="match status" value="1"/>
</dbReference>
<feature type="compositionally biased region" description="Low complexity" evidence="5">
    <location>
        <begin position="87"/>
        <end position="104"/>
    </location>
</feature>
<proteinExistence type="predicted"/>
<evidence type="ECO:0000256" key="4">
    <source>
        <dbReference type="ARBA" id="ARBA00023242"/>
    </source>
</evidence>
<dbReference type="SMART" id="SM00353">
    <property type="entry name" value="HLH"/>
    <property type="match status" value="1"/>
</dbReference>
<feature type="region of interest" description="Disordered" evidence="5">
    <location>
        <begin position="74"/>
        <end position="106"/>
    </location>
</feature>
<dbReference type="Gene3D" id="4.10.280.10">
    <property type="entry name" value="Helix-loop-helix DNA-binding domain"/>
    <property type="match status" value="1"/>
</dbReference>
<dbReference type="InterPro" id="IPR015660">
    <property type="entry name" value="MASH1/Ascl1a-like"/>
</dbReference>
<name>A0ABP0YT69_9ROSI</name>
<sequence length="189" mass="20882">MDPNFQFSASSSSAAKIERRIVEKNRRIQMKNLCFKLNSLLPDHDSKDASLALPDQIDEAIKYIKELEKKVNSAKEKKNQLQRKNKSSINIDSSSSSSSSSSASPQLKINQMGKSLEIVLSSGLDDQYLLSETLRILQEEGIEVVSASFSVSRNSVFHTIHAQLGDSMIEIGATKAMERLKGLVYGSNS</sequence>
<reference evidence="7 8" key="1">
    <citation type="submission" date="2024-03" db="EMBL/GenBank/DDBJ databases">
        <authorList>
            <person name="Gkanogiannis A."/>
            <person name="Becerra Lopez-Lavalle L."/>
        </authorList>
    </citation>
    <scope>NUCLEOTIDE SEQUENCE [LARGE SCALE GENOMIC DNA]</scope>
</reference>
<keyword evidence="8" id="KW-1185">Reference proteome</keyword>
<organism evidence="7 8">
    <name type="scientific">Citrullus colocynthis</name>
    <name type="common">colocynth</name>
    <dbReference type="NCBI Taxonomy" id="252529"/>
    <lineage>
        <taxon>Eukaryota</taxon>
        <taxon>Viridiplantae</taxon>
        <taxon>Streptophyta</taxon>
        <taxon>Embryophyta</taxon>
        <taxon>Tracheophyta</taxon>
        <taxon>Spermatophyta</taxon>
        <taxon>Magnoliopsida</taxon>
        <taxon>eudicotyledons</taxon>
        <taxon>Gunneridae</taxon>
        <taxon>Pentapetalae</taxon>
        <taxon>rosids</taxon>
        <taxon>fabids</taxon>
        <taxon>Cucurbitales</taxon>
        <taxon>Cucurbitaceae</taxon>
        <taxon>Benincaseae</taxon>
        <taxon>Citrullus</taxon>
    </lineage>
</organism>
<protein>
    <recommendedName>
        <fullName evidence="6">BHLH domain-containing protein</fullName>
    </recommendedName>
</protein>
<gene>
    <name evidence="7" type="ORF">CITCOLO1_LOCUS15912</name>
</gene>
<dbReference type="PANTHER" id="PTHR13935">
    <property type="entry name" value="ACHAETE-SCUTE TRANSCRIPTION FACTOR-RELATED"/>
    <property type="match status" value="1"/>
</dbReference>
<dbReference type="InterPro" id="IPR036638">
    <property type="entry name" value="HLH_DNA-bd_sf"/>
</dbReference>
<keyword evidence="4" id="KW-0539">Nucleus</keyword>
<dbReference type="SUPFAM" id="SSF47459">
    <property type="entry name" value="HLH, helix-loop-helix DNA-binding domain"/>
    <property type="match status" value="1"/>
</dbReference>
<dbReference type="Proteomes" id="UP001642487">
    <property type="component" value="Chromosome 6"/>
</dbReference>
<keyword evidence="2" id="KW-0805">Transcription regulation</keyword>
<evidence type="ECO:0000256" key="5">
    <source>
        <dbReference type="SAM" id="MobiDB-lite"/>
    </source>
</evidence>
<evidence type="ECO:0000313" key="8">
    <source>
        <dbReference type="Proteomes" id="UP001642487"/>
    </source>
</evidence>
<feature type="domain" description="BHLH" evidence="6">
    <location>
        <begin position="14"/>
        <end position="67"/>
    </location>
</feature>
<dbReference type="EMBL" id="OZ021740">
    <property type="protein sequence ID" value="CAK9323715.1"/>
    <property type="molecule type" value="Genomic_DNA"/>
</dbReference>
<evidence type="ECO:0000259" key="6">
    <source>
        <dbReference type="PROSITE" id="PS50888"/>
    </source>
</evidence>